<sequence>MLKKTILAGLVVSVMAGCSSIPGMESATVDREATSKELTQNCEELGTEFTPVSFAVDKASKVMVSLQERQCSVFDDYRTLASKHGDVAGFLAVNADKSDEELRVAMNEFDEGKPANKKITPQVEAYKTASDEIFQKNLKLAADIALQAGELTYIASQHASALAHDSAGGAMDSFLAVVSSDKESEASEEETVPVVEAYHEMEARSILALEANSLILLDKNTIEQLENLDEVVADKVKS</sequence>
<reference evidence="1 2" key="1">
    <citation type="submission" date="2017-11" db="EMBL/GenBank/DDBJ databases">
        <title>Population delineation of vibrios coincides with oyster pathogenicity.</title>
        <authorList>
            <person name="Bruto M."/>
            <person name="Labreuche Y."/>
            <person name="James A."/>
            <person name="Piel D."/>
            <person name="Chenivesse S."/>
            <person name="Petton B."/>
            <person name="Polz M.F."/>
            <person name="Le Roux F."/>
        </authorList>
    </citation>
    <scope>NUCLEOTIDE SEQUENCE [LARGE SCALE GENOMIC DNA]</scope>
    <source>
        <strain evidence="1 2">FF_144</strain>
    </source>
</reference>
<accession>A0A2T5EMC6</accession>
<organism evidence="1 2">
    <name type="scientific">Vibrio splendidus</name>
    <dbReference type="NCBI Taxonomy" id="29497"/>
    <lineage>
        <taxon>Bacteria</taxon>
        <taxon>Pseudomonadati</taxon>
        <taxon>Pseudomonadota</taxon>
        <taxon>Gammaproteobacteria</taxon>
        <taxon>Vibrionales</taxon>
        <taxon>Vibrionaceae</taxon>
        <taxon>Vibrio</taxon>
    </lineage>
</organism>
<dbReference type="Proteomes" id="UP000244197">
    <property type="component" value="Unassembled WGS sequence"/>
</dbReference>
<proteinExistence type="predicted"/>
<dbReference type="EMBL" id="PIFK01000076">
    <property type="protein sequence ID" value="PTP22033.1"/>
    <property type="molecule type" value="Genomic_DNA"/>
</dbReference>
<protein>
    <recommendedName>
        <fullName evidence="3">DUF3053 domain-containing protein</fullName>
    </recommendedName>
</protein>
<dbReference type="PROSITE" id="PS51257">
    <property type="entry name" value="PROKAR_LIPOPROTEIN"/>
    <property type="match status" value="1"/>
</dbReference>
<evidence type="ECO:0000313" key="2">
    <source>
        <dbReference type="Proteomes" id="UP000244197"/>
    </source>
</evidence>
<name>A0A2T5EMC6_VIBSP</name>
<gene>
    <name evidence="1" type="ORF">CWO07_23460</name>
</gene>
<comment type="caution">
    <text evidence="1">The sequence shown here is derived from an EMBL/GenBank/DDBJ whole genome shotgun (WGS) entry which is preliminary data.</text>
</comment>
<evidence type="ECO:0008006" key="3">
    <source>
        <dbReference type="Google" id="ProtNLM"/>
    </source>
</evidence>
<evidence type="ECO:0000313" key="1">
    <source>
        <dbReference type="EMBL" id="PTP22033.1"/>
    </source>
</evidence>
<dbReference type="RefSeq" id="WP_108188330.1">
    <property type="nucleotide sequence ID" value="NZ_PIFK01000076.1"/>
</dbReference>
<dbReference type="AlphaFoldDB" id="A0A2T5EMC6"/>